<dbReference type="OrthoDB" id="9812531at2"/>
<keyword evidence="10 12" id="KW-0472">Membrane</keyword>
<evidence type="ECO:0000313" key="17">
    <source>
        <dbReference type="Proteomes" id="UP000253508"/>
    </source>
</evidence>
<keyword evidence="8 13" id="KW-0812">Transmembrane</keyword>
<comment type="caution">
    <text evidence="16">The sequence shown here is derived from an EMBL/GenBank/DDBJ whole genome shotgun (WGS) entry which is preliminary data.</text>
</comment>
<evidence type="ECO:0000259" key="14">
    <source>
        <dbReference type="Pfam" id="PF02687"/>
    </source>
</evidence>
<evidence type="ECO:0000256" key="13">
    <source>
        <dbReference type="SAM" id="Phobius"/>
    </source>
</evidence>
<dbReference type="PIRSF" id="PIRSF003097">
    <property type="entry name" value="FtsX"/>
    <property type="match status" value="1"/>
</dbReference>
<dbReference type="GO" id="GO:0005886">
    <property type="term" value="C:plasma membrane"/>
    <property type="evidence" value="ECO:0007669"/>
    <property type="project" value="UniProtKB-SubCell"/>
</dbReference>
<evidence type="ECO:0000256" key="12">
    <source>
        <dbReference type="PIRNR" id="PIRNR003097"/>
    </source>
</evidence>
<sequence>MKLSLVLSEAFQGIRRNLATVISVILVTFVSLTFVGAAILLGAQLQRTSDYFQDRAKVDIYMCSEISDTDTCLDGVASDEQVAAVQDKLDSDVLAPLIDGVTFETQQEAHDSMLETFGDELAGLLTVEQTSAVYHVDLKDPDQTAVITDAFADVAGVEEVTDQLDYLEPIFRGLTIAAYVAVGIAAIMLFSAVLMIGTTIRISAITREREVEIMRFVGASNGTIRTPFVLEGVIAALIGGLLASGTLIAGVHFGVDGYLAREVTAVPWVDLTDTWYVIPAIILVGVVFAAISGSVASSRALRR</sequence>
<accession>A0A367Y5U8</accession>
<comment type="subcellular location">
    <subcellularLocation>
        <location evidence="2">Cell membrane</location>
        <topology evidence="2">Multi-pass membrane protein</topology>
    </subcellularLocation>
</comment>
<evidence type="ECO:0000256" key="4">
    <source>
        <dbReference type="ARBA" id="ARBA00011160"/>
    </source>
</evidence>
<evidence type="ECO:0000256" key="1">
    <source>
        <dbReference type="ARBA" id="ARBA00003552"/>
    </source>
</evidence>
<keyword evidence="6 12" id="KW-1003">Cell membrane</keyword>
<dbReference type="Proteomes" id="UP000253508">
    <property type="component" value="Unassembled WGS sequence"/>
</dbReference>
<dbReference type="EMBL" id="QORO01000001">
    <property type="protein sequence ID" value="RCK61217.1"/>
    <property type="molecule type" value="Genomic_DNA"/>
</dbReference>
<dbReference type="PANTHER" id="PTHR47755">
    <property type="entry name" value="CELL DIVISION PROTEIN FTSX"/>
    <property type="match status" value="1"/>
</dbReference>
<feature type="domain" description="FtsX extracellular" evidence="15">
    <location>
        <begin position="57"/>
        <end position="160"/>
    </location>
</feature>
<gene>
    <name evidence="16" type="ORF">DTO57_00755</name>
</gene>
<dbReference type="PANTHER" id="PTHR47755:SF1">
    <property type="entry name" value="CELL DIVISION PROTEIN FTSX"/>
    <property type="match status" value="1"/>
</dbReference>
<evidence type="ECO:0000256" key="2">
    <source>
        <dbReference type="ARBA" id="ARBA00004651"/>
    </source>
</evidence>
<keyword evidence="11 12" id="KW-0131">Cell cycle</keyword>
<feature type="transmembrane region" description="Helical" evidence="13">
    <location>
        <begin position="233"/>
        <end position="255"/>
    </location>
</feature>
<comment type="subunit">
    <text evidence="4">Forms a membrane-associated complex with FtsE.</text>
</comment>
<dbReference type="Gene3D" id="3.30.70.3040">
    <property type="match status" value="1"/>
</dbReference>
<dbReference type="Pfam" id="PF18075">
    <property type="entry name" value="FtsX_ECD"/>
    <property type="match status" value="1"/>
</dbReference>
<name>A0A367Y5U8_9MICO</name>
<proteinExistence type="inferred from homology"/>
<evidence type="ECO:0000256" key="11">
    <source>
        <dbReference type="ARBA" id="ARBA00023306"/>
    </source>
</evidence>
<dbReference type="InterPro" id="IPR003838">
    <property type="entry name" value="ABC3_permease_C"/>
</dbReference>
<evidence type="ECO:0000256" key="10">
    <source>
        <dbReference type="ARBA" id="ARBA00023136"/>
    </source>
</evidence>
<evidence type="ECO:0000256" key="8">
    <source>
        <dbReference type="ARBA" id="ARBA00022692"/>
    </source>
</evidence>
<keyword evidence="9 13" id="KW-1133">Transmembrane helix</keyword>
<dbReference type="GO" id="GO:0051301">
    <property type="term" value="P:cell division"/>
    <property type="evidence" value="ECO:0007669"/>
    <property type="project" value="UniProtKB-KW"/>
</dbReference>
<feature type="transmembrane region" description="Helical" evidence="13">
    <location>
        <begin position="275"/>
        <end position="296"/>
    </location>
</feature>
<evidence type="ECO:0000256" key="7">
    <source>
        <dbReference type="ARBA" id="ARBA00022618"/>
    </source>
</evidence>
<dbReference type="InterPro" id="IPR040690">
    <property type="entry name" value="FtsX_ECD"/>
</dbReference>
<dbReference type="Pfam" id="PF02687">
    <property type="entry name" value="FtsX"/>
    <property type="match status" value="1"/>
</dbReference>
<feature type="transmembrane region" description="Helical" evidence="13">
    <location>
        <begin position="176"/>
        <end position="200"/>
    </location>
</feature>
<keyword evidence="7 12" id="KW-0132">Cell division</keyword>
<organism evidence="16 17">
    <name type="scientific">Microbacterium sorbitolivorans</name>
    <dbReference type="NCBI Taxonomy" id="1867410"/>
    <lineage>
        <taxon>Bacteria</taxon>
        <taxon>Bacillati</taxon>
        <taxon>Actinomycetota</taxon>
        <taxon>Actinomycetes</taxon>
        <taxon>Micrococcales</taxon>
        <taxon>Microbacteriaceae</taxon>
        <taxon>Microbacterium</taxon>
    </lineage>
</organism>
<evidence type="ECO:0000256" key="9">
    <source>
        <dbReference type="ARBA" id="ARBA00022989"/>
    </source>
</evidence>
<evidence type="ECO:0000313" key="16">
    <source>
        <dbReference type="EMBL" id="RCK61217.1"/>
    </source>
</evidence>
<comment type="function">
    <text evidence="1">Part of the ABC transporter FtsEX involved in cellular division.</text>
</comment>
<comment type="similarity">
    <text evidence="3 12">Belongs to the ABC-4 integral membrane protein family. FtsX subfamily.</text>
</comment>
<evidence type="ECO:0000259" key="15">
    <source>
        <dbReference type="Pfam" id="PF18075"/>
    </source>
</evidence>
<protein>
    <recommendedName>
        <fullName evidence="5 12">Cell division protein FtsX</fullName>
    </recommendedName>
</protein>
<evidence type="ECO:0000256" key="5">
    <source>
        <dbReference type="ARBA" id="ARBA00021907"/>
    </source>
</evidence>
<dbReference type="RefSeq" id="WP_114116325.1">
    <property type="nucleotide sequence ID" value="NZ_BMHU01000001.1"/>
</dbReference>
<feature type="domain" description="ABC3 transporter permease C-terminal" evidence="14">
    <location>
        <begin position="184"/>
        <end position="302"/>
    </location>
</feature>
<keyword evidence="17" id="KW-1185">Reference proteome</keyword>
<dbReference type="InterPro" id="IPR004513">
    <property type="entry name" value="FtsX"/>
</dbReference>
<dbReference type="InterPro" id="IPR047929">
    <property type="entry name" value="FtsX_actino"/>
</dbReference>
<evidence type="ECO:0000256" key="6">
    <source>
        <dbReference type="ARBA" id="ARBA00022475"/>
    </source>
</evidence>
<dbReference type="NCBIfam" id="NF038346">
    <property type="entry name" value="FtsX_actino"/>
    <property type="match status" value="1"/>
</dbReference>
<dbReference type="AlphaFoldDB" id="A0A367Y5U8"/>
<feature type="transmembrane region" description="Helical" evidence="13">
    <location>
        <begin position="21"/>
        <end position="43"/>
    </location>
</feature>
<evidence type="ECO:0000256" key="3">
    <source>
        <dbReference type="ARBA" id="ARBA00007379"/>
    </source>
</evidence>
<reference evidence="16 17" key="1">
    <citation type="submission" date="2018-07" db="EMBL/GenBank/DDBJ databases">
        <title>Microbacterium endoborsara sp. nov., a novel actinobacterium isolated from Borszczowia aralocaspica.</title>
        <authorList>
            <person name="An D."/>
        </authorList>
    </citation>
    <scope>NUCLEOTIDE SEQUENCE [LARGE SCALE GENOMIC DNA]</scope>
    <source>
        <strain evidence="16 17">C1.15228</strain>
    </source>
</reference>